<keyword evidence="1" id="KW-1133">Transmembrane helix</keyword>
<feature type="transmembrane region" description="Helical" evidence="1">
    <location>
        <begin position="48"/>
        <end position="71"/>
    </location>
</feature>
<organism evidence="2 3">
    <name type="scientific">Actinocatenispora sera</name>
    <dbReference type="NCBI Taxonomy" id="390989"/>
    <lineage>
        <taxon>Bacteria</taxon>
        <taxon>Bacillati</taxon>
        <taxon>Actinomycetota</taxon>
        <taxon>Actinomycetes</taxon>
        <taxon>Micromonosporales</taxon>
        <taxon>Micromonosporaceae</taxon>
        <taxon>Actinocatenispora</taxon>
    </lineage>
</organism>
<sequence>MRHVTRRTGARAGIFAAFRAILQVRPLASRKPRAPSKKGPARAFEEEAMVLTALLVEAVAAVLVAGALAMWSRRHFAPRTVAANRHDHEL</sequence>
<evidence type="ECO:0000313" key="3">
    <source>
        <dbReference type="Proteomes" id="UP000680750"/>
    </source>
</evidence>
<dbReference type="EMBL" id="AP023354">
    <property type="protein sequence ID" value="BCJ31006.1"/>
    <property type="molecule type" value="Genomic_DNA"/>
</dbReference>
<name>A0A810L9N7_9ACTN</name>
<dbReference type="KEGG" id="aser:Asera_51140"/>
<accession>A0A810L9N7</accession>
<gene>
    <name evidence="2" type="ORF">Asera_51140</name>
</gene>
<feature type="transmembrane region" description="Helical" evidence="1">
    <location>
        <begin position="12"/>
        <end position="28"/>
    </location>
</feature>
<keyword evidence="3" id="KW-1185">Reference proteome</keyword>
<proteinExistence type="predicted"/>
<protein>
    <submittedName>
        <fullName evidence="2">Uncharacterized protein</fullName>
    </submittedName>
</protein>
<keyword evidence="1" id="KW-0812">Transmembrane</keyword>
<reference evidence="2" key="1">
    <citation type="submission" date="2020-08" db="EMBL/GenBank/DDBJ databases">
        <title>Whole genome shotgun sequence of Actinocatenispora sera NBRC 101916.</title>
        <authorList>
            <person name="Komaki H."/>
            <person name="Tamura T."/>
        </authorList>
    </citation>
    <scope>NUCLEOTIDE SEQUENCE</scope>
    <source>
        <strain evidence="2">NBRC 101916</strain>
    </source>
</reference>
<evidence type="ECO:0000313" key="2">
    <source>
        <dbReference type="EMBL" id="BCJ31006.1"/>
    </source>
</evidence>
<keyword evidence="1" id="KW-0472">Membrane</keyword>
<dbReference type="AlphaFoldDB" id="A0A810L9N7"/>
<dbReference type="Proteomes" id="UP000680750">
    <property type="component" value="Chromosome"/>
</dbReference>
<evidence type="ECO:0000256" key="1">
    <source>
        <dbReference type="SAM" id="Phobius"/>
    </source>
</evidence>